<dbReference type="EMBL" id="LAZR01006249">
    <property type="protein sequence ID" value="KKM93563.1"/>
    <property type="molecule type" value="Genomic_DNA"/>
</dbReference>
<dbReference type="AlphaFoldDB" id="A0A0F9LJJ0"/>
<gene>
    <name evidence="1" type="ORF">LCGC14_1207070</name>
</gene>
<accession>A0A0F9LJJ0</accession>
<proteinExistence type="predicted"/>
<protein>
    <submittedName>
        <fullName evidence="1">Uncharacterized protein</fullName>
    </submittedName>
</protein>
<comment type="caution">
    <text evidence="1">The sequence shown here is derived from an EMBL/GenBank/DDBJ whole genome shotgun (WGS) entry which is preliminary data.</text>
</comment>
<organism evidence="1">
    <name type="scientific">marine sediment metagenome</name>
    <dbReference type="NCBI Taxonomy" id="412755"/>
    <lineage>
        <taxon>unclassified sequences</taxon>
        <taxon>metagenomes</taxon>
        <taxon>ecological metagenomes</taxon>
    </lineage>
</organism>
<name>A0A0F9LJJ0_9ZZZZ</name>
<evidence type="ECO:0000313" key="1">
    <source>
        <dbReference type="EMBL" id="KKM93563.1"/>
    </source>
</evidence>
<reference evidence="1" key="1">
    <citation type="journal article" date="2015" name="Nature">
        <title>Complex archaea that bridge the gap between prokaryotes and eukaryotes.</title>
        <authorList>
            <person name="Spang A."/>
            <person name="Saw J.H."/>
            <person name="Jorgensen S.L."/>
            <person name="Zaremba-Niedzwiedzka K."/>
            <person name="Martijn J."/>
            <person name="Lind A.E."/>
            <person name="van Eijk R."/>
            <person name="Schleper C."/>
            <person name="Guy L."/>
            <person name="Ettema T.J."/>
        </authorList>
    </citation>
    <scope>NUCLEOTIDE SEQUENCE</scope>
</reference>
<sequence>MCKVMDDLKAENKRLRVLLRAKDARMTAAIGRVQQIERNLAHLKRWLIPLMKGNDDE</sequence>